<reference evidence="2" key="1">
    <citation type="submission" date="2014-09" db="EMBL/GenBank/DDBJ databases">
        <authorList>
            <person name="Magalhaes I.L.F."/>
            <person name="Oliveira U."/>
            <person name="Santos F.R."/>
            <person name="Vidigal T.H.D.A."/>
            <person name="Brescovit A.D."/>
            <person name="Santos A.J."/>
        </authorList>
    </citation>
    <scope>NUCLEOTIDE SEQUENCE</scope>
    <source>
        <tissue evidence="2">Shoot tissue taken approximately 20 cm above the soil surface</tissue>
    </source>
</reference>
<accession>A0A0A9DWB2</accession>
<reference evidence="2" key="2">
    <citation type="journal article" date="2015" name="Data Brief">
        <title>Shoot transcriptome of the giant reed, Arundo donax.</title>
        <authorList>
            <person name="Barrero R.A."/>
            <person name="Guerrero F.D."/>
            <person name="Moolhuijzen P."/>
            <person name="Goolsby J.A."/>
            <person name="Tidwell J."/>
            <person name="Bellgard S.E."/>
            <person name="Bellgard M.I."/>
        </authorList>
    </citation>
    <scope>NUCLEOTIDE SEQUENCE</scope>
    <source>
        <tissue evidence="2">Shoot tissue taken approximately 20 cm above the soil surface</tissue>
    </source>
</reference>
<organism evidence="2">
    <name type="scientific">Arundo donax</name>
    <name type="common">Giant reed</name>
    <name type="synonym">Donax arundinaceus</name>
    <dbReference type="NCBI Taxonomy" id="35708"/>
    <lineage>
        <taxon>Eukaryota</taxon>
        <taxon>Viridiplantae</taxon>
        <taxon>Streptophyta</taxon>
        <taxon>Embryophyta</taxon>
        <taxon>Tracheophyta</taxon>
        <taxon>Spermatophyta</taxon>
        <taxon>Magnoliopsida</taxon>
        <taxon>Liliopsida</taxon>
        <taxon>Poales</taxon>
        <taxon>Poaceae</taxon>
        <taxon>PACMAD clade</taxon>
        <taxon>Arundinoideae</taxon>
        <taxon>Arundineae</taxon>
        <taxon>Arundo</taxon>
    </lineage>
</organism>
<protein>
    <submittedName>
        <fullName evidence="2">Uncharacterized protein</fullName>
    </submittedName>
</protein>
<dbReference type="AlphaFoldDB" id="A0A0A9DWB2"/>
<feature type="region of interest" description="Disordered" evidence="1">
    <location>
        <begin position="27"/>
        <end position="60"/>
    </location>
</feature>
<name>A0A0A9DWB2_ARUDO</name>
<dbReference type="EMBL" id="GBRH01209853">
    <property type="protein sequence ID" value="JAD88042.1"/>
    <property type="molecule type" value="Transcribed_RNA"/>
</dbReference>
<evidence type="ECO:0000256" key="1">
    <source>
        <dbReference type="SAM" id="MobiDB-lite"/>
    </source>
</evidence>
<evidence type="ECO:0000313" key="2">
    <source>
        <dbReference type="EMBL" id="JAD88042.1"/>
    </source>
</evidence>
<sequence length="60" mass="6796">MCFLIQSMARLFIHSWEQNRLWEQLSWSSSSTEHPPPPLVAQPQQPTSAPTGRSCSRCAP</sequence>
<proteinExistence type="predicted"/>